<dbReference type="Pfam" id="PF08850">
    <property type="entry name" value="DUF1820"/>
    <property type="match status" value="1"/>
</dbReference>
<proteinExistence type="predicted"/>
<evidence type="ECO:0000313" key="2">
    <source>
        <dbReference type="Proteomes" id="UP000690515"/>
    </source>
</evidence>
<dbReference type="EMBL" id="JAGSOY010000034">
    <property type="protein sequence ID" value="MBU2712273.1"/>
    <property type="molecule type" value="Genomic_DNA"/>
</dbReference>
<keyword evidence="2" id="KW-1185">Reference proteome</keyword>
<accession>A0ABS5ZEL0</accession>
<dbReference type="Proteomes" id="UP000690515">
    <property type="component" value="Unassembled WGS sequence"/>
</dbReference>
<comment type="caution">
    <text evidence="1">The sequence shown here is derived from an EMBL/GenBank/DDBJ whole genome shotgun (WGS) entry which is preliminary data.</text>
</comment>
<name>A0ABS5ZEL0_9GAMM</name>
<protein>
    <submittedName>
        <fullName evidence="1">DUF1820 family protein</fullName>
    </submittedName>
</protein>
<organism evidence="1 2">
    <name type="scientific">Zooshikella harenae</name>
    <dbReference type="NCBI Taxonomy" id="2827238"/>
    <lineage>
        <taxon>Bacteria</taxon>
        <taxon>Pseudomonadati</taxon>
        <taxon>Pseudomonadota</taxon>
        <taxon>Gammaproteobacteria</taxon>
        <taxon>Oceanospirillales</taxon>
        <taxon>Zooshikellaceae</taxon>
        <taxon>Zooshikella</taxon>
    </lineage>
</organism>
<gene>
    <name evidence="1" type="ORF">KCG35_14500</name>
</gene>
<dbReference type="InterPro" id="IPR014949">
    <property type="entry name" value="DUF1820"/>
</dbReference>
<dbReference type="PIRSF" id="PIRSF028538">
    <property type="entry name" value="DUF1820"/>
    <property type="match status" value="1"/>
</dbReference>
<dbReference type="RefSeq" id="WP_215820526.1">
    <property type="nucleotide sequence ID" value="NZ_JAGSOY010000034.1"/>
</dbReference>
<reference evidence="1 2" key="1">
    <citation type="submission" date="2021-04" db="EMBL/GenBank/DDBJ databases">
        <authorList>
            <person name="Pira H."/>
            <person name="Risdian C."/>
            <person name="Wink J."/>
        </authorList>
    </citation>
    <scope>NUCLEOTIDE SEQUENCE [LARGE SCALE GENOMIC DNA]</scope>
    <source>
        <strain evidence="1 2">WH53</strain>
    </source>
</reference>
<sequence>MAKPIFRVTFLNQGKVYEVYVKQIFQSDLYGFVEIEEFIFGERSQLVVDPSEEKLKSEFAEVKRSFIPITSVIRIDEVEKEGVGKICDIKGDKVTPFPFPPGTPPKKNS</sequence>
<evidence type="ECO:0000313" key="1">
    <source>
        <dbReference type="EMBL" id="MBU2712273.1"/>
    </source>
</evidence>